<keyword evidence="1" id="KW-0472">Membrane</keyword>
<evidence type="ECO:0000313" key="2">
    <source>
        <dbReference type="EMBL" id="RIJ37763.1"/>
    </source>
</evidence>
<organism evidence="2 3">
    <name type="scientific">Pontibacter oryzae</name>
    <dbReference type="NCBI Taxonomy" id="2304593"/>
    <lineage>
        <taxon>Bacteria</taxon>
        <taxon>Pseudomonadati</taxon>
        <taxon>Bacteroidota</taxon>
        <taxon>Cytophagia</taxon>
        <taxon>Cytophagales</taxon>
        <taxon>Hymenobacteraceae</taxon>
        <taxon>Pontibacter</taxon>
    </lineage>
</organism>
<evidence type="ECO:0000313" key="3">
    <source>
        <dbReference type="Proteomes" id="UP000266005"/>
    </source>
</evidence>
<comment type="caution">
    <text evidence="2">The sequence shown here is derived from an EMBL/GenBank/DDBJ whole genome shotgun (WGS) entry which is preliminary data.</text>
</comment>
<name>A0A399S5V5_9BACT</name>
<accession>A0A399S5V5</accession>
<evidence type="ECO:0000256" key="1">
    <source>
        <dbReference type="SAM" id="Phobius"/>
    </source>
</evidence>
<gene>
    <name evidence="2" type="ORF">D1627_11755</name>
</gene>
<proteinExistence type="predicted"/>
<dbReference type="Proteomes" id="UP000266005">
    <property type="component" value="Unassembled WGS sequence"/>
</dbReference>
<feature type="transmembrane region" description="Helical" evidence="1">
    <location>
        <begin position="6"/>
        <end position="23"/>
    </location>
</feature>
<dbReference type="EMBL" id="QWGE01000003">
    <property type="protein sequence ID" value="RIJ37763.1"/>
    <property type="molecule type" value="Genomic_DNA"/>
</dbReference>
<sequence>MLLAALLFNGGFLAAIFLLSKWYSISNDEYVFHMICLNLTVFLMYLNKHFNIAPDYSSFIKFFISLVIVHVSLAPFRNGILKQIKHIRRRFSS</sequence>
<reference evidence="3" key="1">
    <citation type="submission" date="2018-08" db="EMBL/GenBank/DDBJ databases">
        <title>Mucilaginibacter sp. MYSH2.</title>
        <authorList>
            <person name="Seo T."/>
        </authorList>
    </citation>
    <scope>NUCLEOTIDE SEQUENCE [LARGE SCALE GENOMIC DNA]</scope>
    <source>
        <strain evidence="3">KIRAN</strain>
    </source>
</reference>
<keyword evidence="3" id="KW-1185">Reference proteome</keyword>
<feature type="transmembrane region" description="Helical" evidence="1">
    <location>
        <begin position="59"/>
        <end position="80"/>
    </location>
</feature>
<protein>
    <submittedName>
        <fullName evidence="2">Uncharacterized protein</fullName>
    </submittedName>
</protein>
<keyword evidence="1" id="KW-1133">Transmembrane helix</keyword>
<feature type="transmembrane region" description="Helical" evidence="1">
    <location>
        <begin position="30"/>
        <end position="47"/>
    </location>
</feature>
<keyword evidence="1" id="KW-0812">Transmembrane</keyword>
<dbReference type="AlphaFoldDB" id="A0A399S5V5"/>